<dbReference type="InterPro" id="IPR052077">
    <property type="entry name" value="CcrZ_PhaseVar_Mediator"/>
</dbReference>
<proteinExistence type="predicted"/>
<dbReference type="Gene3D" id="3.30.200.20">
    <property type="entry name" value="Phosphorylase Kinase, domain 1"/>
    <property type="match status" value="1"/>
</dbReference>
<gene>
    <name evidence="2" type="ORF">WM2015_841</name>
</gene>
<organism evidence="2 3">
    <name type="scientific">Wenzhouxiangella marina</name>
    <dbReference type="NCBI Taxonomy" id="1579979"/>
    <lineage>
        <taxon>Bacteria</taxon>
        <taxon>Pseudomonadati</taxon>
        <taxon>Pseudomonadota</taxon>
        <taxon>Gammaproteobacteria</taxon>
        <taxon>Chromatiales</taxon>
        <taxon>Wenzhouxiangellaceae</taxon>
        <taxon>Wenzhouxiangella</taxon>
    </lineage>
</organism>
<dbReference type="STRING" id="1579979.WM2015_841"/>
<keyword evidence="3" id="KW-1185">Reference proteome</keyword>
<accession>A0A0K0XUC5</accession>
<dbReference type="Gene3D" id="3.90.1200.10">
    <property type="match status" value="1"/>
</dbReference>
<dbReference type="AlphaFoldDB" id="A0A0K0XUC5"/>
<dbReference type="EMBL" id="CP012154">
    <property type="protein sequence ID" value="AKS41222.1"/>
    <property type="molecule type" value="Genomic_DNA"/>
</dbReference>
<dbReference type="Pfam" id="PF01636">
    <property type="entry name" value="APH"/>
    <property type="match status" value="1"/>
</dbReference>
<dbReference type="CDD" id="cd05151">
    <property type="entry name" value="ChoK-like"/>
    <property type="match status" value="1"/>
</dbReference>
<name>A0A0K0XUC5_9GAMM</name>
<dbReference type="SUPFAM" id="SSF56112">
    <property type="entry name" value="Protein kinase-like (PK-like)"/>
    <property type="match status" value="1"/>
</dbReference>
<dbReference type="PANTHER" id="PTHR40086">
    <property type="entry name" value="PHOSPHOTRANSFERASE YTMP-RELATED"/>
    <property type="match status" value="1"/>
</dbReference>
<dbReference type="KEGG" id="wma:WM2015_841"/>
<feature type="domain" description="Aminoglycoside phosphotransferase" evidence="1">
    <location>
        <begin position="32"/>
        <end position="231"/>
    </location>
</feature>
<dbReference type="Proteomes" id="UP000066624">
    <property type="component" value="Chromosome"/>
</dbReference>
<reference evidence="3" key="1">
    <citation type="submission" date="2015-07" db="EMBL/GenBank/DDBJ databases">
        <authorList>
            <person name="Kim K.M."/>
        </authorList>
    </citation>
    <scope>NUCLEOTIDE SEQUENCE [LARGE SCALE GENOMIC DNA]</scope>
    <source>
        <strain evidence="3">KCTC 42284</strain>
    </source>
</reference>
<dbReference type="OrthoDB" id="179763at2"/>
<dbReference type="InterPro" id="IPR011009">
    <property type="entry name" value="Kinase-like_dom_sf"/>
</dbReference>
<dbReference type="InterPro" id="IPR002575">
    <property type="entry name" value="Aminoglycoside_PTrfase"/>
</dbReference>
<sequence>MKAPDPRLSKALASWRDWGLPLTAPPVVRTMIPGGLTNRNFRLRAPGLGEDLVLRLGHPEPERLGIDRGLEFEVMNVTDAAGLSRPVWHWDGDAGVAVFPWIDARSWADADFSDPVQRQRLWPLIEAMGELRLAGPRRRYLDYLDRYWAQIVSHGLADDRLSEDWQSFRPRLAEFDRADWQASLVHHDLIPSNVLDTGERLILIDWEYAAMGHPAIDRWTLDRSWVQDDWIDEMMRWINRLWSLLVEL</sequence>
<evidence type="ECO:0000259" key="1">
    <source>
        <dbReference type="Pfam" id="PF01636"/>
    </source>
</evidence>
<evidence type="ECO:0000313" key="2">
    <source>
        <dbReference type="EMBL" id="AKS41222.1"/>
    </source>
</evidence>
<evidence type="ECO:0000313" key="3">
    <source>
        <dbReference type="Proteomes" id="UP000066624"/>
    </source>
</evidence>
<dbReference type="PANTHER" id="PTHR40086:SF1">
    <property type="entry name" value="CELL CYCLE REGULATOR CCRZ"/>
    <property type="match status" value="1"/>
</dbReference>
<protein>
    <recommendedName>
        <fullName evidence="1">Aminoglycoside phosphotransferase domain-containing protein</fullName>
    </recommendedName>
</protein>
<dbReference type="RefSeq" id="WP_049724875.1">
    <property type="nucleotide sequence ID" value="NZ_CP012154.1"/>
</dbReference>